<evidence type="ECO:0000313" key="2">
    <source>
        <dbReference type="EMBL" id="MFL0205493.1"/>
    </source>
</evidence>
<comment type="caution">
    <text evidence="2">The sequence shown here is derived from an EMBL/GenBank/DDBJ whole genome shotgun (WGS) entry which is preliminary data.</text>
</comment>
<dbReference type="SUPFAM" id="SSF69318">
    <property type="entry name" value="Integrin alpha N-terminal domain"/>
    <property type="match status" value="1"/>
</dbReference>
<sequence length="213" mass="23801">MAKLLKFFLFVILLGFLAYIFVYISELDDEPEKTEVVDIDVVKAYGDSLALIAVDDTTSKPLSSLKSSAFEDFTISVDNGHLQVEKSHEVIMDKSIQGFKSQTVLATDLNGNGLPEFWVAGFEGKKYRVFAFEYKAGKLNTVRFPGIMGRQQLGYAGGDSLYLEKAAIVHSFDYENDPYADISSGVRNCYYKYGVDGSFVLTKTLDLDKKQDE</sequence>
<gene>
    <name evidence="2" type="ORF">V7S74_01950</name>
</gene>
<keyword evidence="1" id="KW-0812">Transmembrane</keyword>
<name>A0ABW8SWX0_9BACT</name>
<keyword evidence="1" id="KW-0472">Membrane</keyword>
<feature type="transmembrane region" description="Helical" evidence="1">
    <location>
        <begin position="7"/>
        <end position="24"/>
    </location>
</feature>
<reference evidence="2 3" key="1">
    <citation type="submission" date="2024-07" db="EMBL/GenBank/DDBJ databases">
        <authorList>
            <person name="Pitt A."/>
            <person name="Hahn M.W."/>
        </authorList>
    </citation>
    <scope>NUCLEOTIDE SEQUENCE [LARGE SCALE GENOMIC DNA]</scope>
    <source>
        <strain evidence="2 3">2-AUSEE-184A6</strain>
    </source>
</reference>
<proteinExistence type="predicted"/>
<evidence type="ECO:0000313" key="3">
    <source>
        <dbReference type="Proteomes" id="UP001623559"/>
    </source>
</evidence>
<keyword evidence="1" id="KW-1133">Transmembrane helix</keyword>
<dbReference type="RefSeq" id="WP_406777088.1">
    <property type="nucleotide sequence ID" value="NZ_JBEWZG010000001.1"/>
</dbReference>
<protein>
    <recommendedName>
        <fullName evidence="4">VCBS repeat-containing protein</fullName>
    </recommendedName>
</protein>
<organism evidence="2 3">
    <name type="scientific">Aquirufa novilacunae</name>
    <dbReference type="NCBI Taxonomy" id="3139305"/>
    <lineage>
        <taxon>Bacteria</taxon>
        <taxon>Pseudomonadati</taxon>
        <taxon>Bacteroidota</taxon>
        <taxon>Cytophagia</taxon>
        <taxon>Cytophagales</taxon>
        <taxon>Flectobacillaceae</taxon>
        <taxon>Aquirufa</taxon>
    </lineage>
</organism>
<dbReference type="InterPro" id="IPR028994">
    <property type="entry name" value="Integrin_alpha_N"/>
</dbReference>
<dbReference type="Proteomes" id="UP001623559">
    <property type="component" value="Unassembled WGS sequence"/>
</dbReference>
<evidence type="ECO:0000256" key="1">
    <source>
        <dbReference type="SAM" id="Phobius"/>
    </source>
</evidence>
<evidence type="ECO:0008006" key="4">
    <source>
        <dbReference type="Google" id="ProtNLM"/>
    </source>
</evidence>
<dbReference type="EMBL" id="JBEWZG010000001">
    <property type="protein sequence ID" value="MFL0205493.1"/>
    <property type="molecule type" value="Genomic_DNA"/>
</dbReference>
<accession>A0ABW8SWX0</accession>